<feature type="compositionally biased region" description="Basic residues" evidence="1">
    <location>
        <begin position="196"/>
        <end position="206"/>
    </location>
</feature>
<feature type="region of interest" description="Disordered" evidence="1">
    <location>
        <begin position="720"/>
        <end position="741"/>
    </location>
</feature>
<feature type="compositionally biased region" description="Low complexity" evidence="1">
    <location>
        <begin position="75"/>
        <end position="84"/>
    </location>
</feature>
<feature type="compositionally biased region" description="Gly residues" evidence="1">
    <location>
        <begin position="94"/>
        <end position="103"/>
    </location>
</feature>
<gene>
    <name evidence="2" type="ORF">BU14_0151s0002</name>
</gene>
<feature type="compositionally biased region" description="Pro residues" evidence="1">
    <location>
        <begin position="721"/>
        <end position="733"/>
    </location>
</feature>
<accession>A0A1X6P9B6</accession>
<sequence length="1102" mass="107975">MGERGEGGSRAGRGGGGGEEDATPRGGGSARAPVPRGDQGRKAARHPPVASRGKAVEGGGGGERPARRDGGGGPAADAPAAVGRGRPRQRRRGAGGCDRGGSDGAVAWSCAARAKRPRRPPLPPPSAAFAATPAVRRARDPPPPVRRGRRRRVPPPRRTAPVDGAAAAPVASGAAAAARARGRGGDGAPPPPPPPQRRRRRRRPSHPRPALPSAACIAAAAAAAVVVALGGTLRGAPPPLAAAQIFAPAPPSPEAVVLDDTLPEVDYASQAPFRSGPRYNFFGRAVAGVPVAGAGDRRRLVVASENAYEVGELVGAGAAASWTTLYNQSSTPFRTSNLGVSLALVNGSGAVGGGGGDARDAPASAAVSPALAFVAADDFRALLYLGWPEVDGAAAAGGAPHTHGLWANASAPGVGFDSDYAASRAAKWGSSTASMYRSELDATVVVVGAPGANAVSVLQLPRSAVRAASTLDGAGGPDNNSSEVALQHLRLTPEDSRAVVAVGDAAAGGNETTGMPGAPGVGLPGSPLLPAGAELNANGTVTVPVTGFGKHVALDGRFLAVSASNDVTVLQWNETASRYGSSVSLRRIISADTPSAVAGFEGGALALNADRLLVAAPTGGTYAFHYEEADGKWLFDKVLARPVKPVAVAMDEHWAVVGGDHRVVAHKWDAGRWVPALTLTDPSKATGFVYAAAVALVGGVAVVGEPIFDAVHVWDLRAAPTPSPPPRAPPTPVGLPLTEPGADGRVCFGRGERVRVRGRGEGGEGLVPLADVRRGDWVEAWVPDGRGGAGAGGGDAAEAAAGGWGGSAAAAARAVAAAVLPPHVAAAAGVVPPPSVVDGAVAAASAFNGTADSGGAAAGGAVTAAVVPAAVARRVWSPVVLVQHASSMSTAPLLTLTVRVDARGGGGGGGGGGSGSGDAALRTVTLTPNHGLLTGVDPPTTAPAGALRVGDRLFMAAPGGGGGVGDSSGDGSVVTATVVGTSAAPPGRVVNVHTAAGTVIVGGVLASCYPALTLGGGRWSVATVVQAAGLLRLAGVVGALGGGAAVDAVDAVVHGLGWWLVDGGGAGGARVAPAATAAAAAAVAVVVGGVAVRKGGKARCWV</sequence>
<dbReference type="EMBL" id="KV918840">
    <property type="protein sequence ID" value="OSX77360.1"/>
    <property type="molecule type" value="Genomic_DNA"/>
</dbReference>
<keyword evidence="3" id="KW-1185">Reference proteome</keyword>
<dbReference type="Gene3D" id="2.170.16.10">
    <property type="entry name" value="Hedgehog/Intein (Hint) domain"/>
    <property type="match status" value="1"/>
</dbReference>
<feature type="compositionally biased region" description="Low complexity" evidence="1">
    <location>
        <begin position="159"/>
        <end position="179"/>
    </location>
</feature>
<proteinExistence type="predicted"/>
<evidence type="ECO:0000313" key="3">
    <source>
        <dbReference type="Proteomes" id="UP000218209"/>
    </source>
</evidence>
<dbReference type="Proteomes" id="UP000218209">
    <property type="component" value="Unassembled WGS sequence"/>
</dbReference>
<dbReference type="SUPFAM" id="SSF75011">
    <property type="entry name" value="3-carboxy-cis,cis-mucoante lactonizing enzyme"/>
    <property type="match status" value="1"/>
</dbReference>
<evidence type="ECO:0000256" key="1">
    <source>
        <dbReference type="SAM" id="MobiDB-lite"/>
    </source>
</evidence>
<dbReference type="SUPFAM" id="SSF51294">
    <property type="entry name" value="Hedgehog/intein (Hint) domain"/>
    <property type="match status" value="1"/>
</dbReference>
<evidence type="ECO:0000313" key="2">
    <source>
        <dbReference type="EMBL" id="OSX77360.1"/>
    </source>
</evidence>
<protein>
    <submittedName>
        <fullName evidence="2">Uncharacterized protein</fullName>
    </submittedName>
</protein>
<reference evidence="2 3" key="1">
    <citation type="submission" date="2017-03" db="EMBL/GenBank/DDBJ databases">
        <title>WGS assembly of Porphyra umbilicalis.</title>
        <authorList>
            <person name="Brawley S.H."/>
            <person name="Blouin N.A."/>
            <person name="Ficko-Blean E."/>
            <person name="Wheeler G.L."/>
            <person name="Lohr M."/>
            <person name="Goodson H.V."/>
            <person name="Jenkins J.W."/>
            <person name="Blaby-Haas C.E."/>
            <person name="Helliwell K.E."/>
            <person name="Chan C."/>
            <person name="Marriage T."/>
            <person name="Bhattacharya D."/>
            <person name="Klein A.S."/>
            <person name="Badis Y."/>
            <person name="Brodie J."/>
            <person name="Cao Y."/>
            <person name="Collen J."/>
            <person name="Dittami S.M."/>
            <person name="Gachon C.M."/>
            <person name="Green B.R."/>
            <person name="Karpowicz S."/>
            <person name="Kim J.W."/>
            <person name="Kudahl U."/>
            <person name="Lin S."/>
            <person name="Michel G."/>
            <person name="Mittag M."/>
            <person name="Olson B.J."/>
            <person name="Pangilinan J."/>
            <person name="Peng Y."/>
            <person name="Qiu H."/>
            <person name="Shu S."/>
            <person name="Singer J.T."/>
            <person name="Smith A.G."/>
            <person name="Sprecher B.N."/>
            <person name="Wagner V."/>
            <person name="Wang W."/>
            <person name="Wang Z.-Y."/>
            <person name="Yan J."/>
            <person name="Yarish C."/>
            <person name="Zoeuner-Riek S."/>
            <person name="Zhuang Y."/>
            <person name="Zou Y."/>
            <person name="Lindquist E.A."/>
            <person name="Grimwood J."/>
            <person name="Barry K."/>
            <person name="Rokhsar D.S."/>
            <person name="Schmutz J."/>
            <person name="Stiller J.W."/>
            <person name="Grossman A.R."/>
            <person name="Prochnik S.E."/>
        </authorList>
    </citation>
    <scope>NUCLEOTIDE SEQUENCE [LARGE SCALE GENOMIC DNA]</scope>
    <source>
        <strain evidence="2">4086291</strain>
    </source>
</reference>
<organism evidence="2 3">
    <name type="scientific">Porphyra umbilicalis</name>
    <name type="common">Purple laver</name>
    <name type="synonym">Red alga</name>
    <dbReference type="NCBI Taxonomy" id="2786"/>
    <lineage>
        <taxon>Eukaryota</taxon>
        <taxon>Rhodophyta</taxon>
        <taxon>Bangiophyceae</taxon>
        <taxon>Bangiales</taxon>
        <taxon>Bangiaceae</taxon>
        <taxon>Porphyra</taxon>
    </lineage>
</organism>
<feature type="region of interest" description="Disordered" evidence="1">
    <location>
        <begin position="1"/>
        <end position="211"/>
    </location>
</feature>
<dbReference type="InterPro" id="IPR036844">
    <property type="entry name" value="Hint_dom_sf"/>
</dbReference>
<name>A0A1X6P9B6_PORUM</name>
<feature type="compositionally biased region" description="Basic residues" evidence="1">
    <location>
        <begin position="146"/>
        <end position="155"/>
    </location>
</feature>
<feature type="compositionally biased region" description="Gly residues" evidence="1">
    <location>
        <begin position="8"/>
        <end position="17"/>
    </location>
</feature>
<dbReference type="AlphaFoldDB" id="A0A1X6P9B6"/>